<evidence type="ECO:0000256" key="10">
    <source>
        <dbReference type="SAM" id="Phobius"/>
    </source>
</evidence>
<keyword evidence="5" id="KW-1003">Cell membrane</keyword>
<feature type="transmembrane region" description="Helical" evidence="10">
    <location>
        <begin position="29"/>
        <end position="46"/>
    </location>
</feature>
<feature type="transmembrane region" description="Helical" evidence="10">
    <location>
        <begin position="103"/>
        <end position="126"/>
    </location>
</feature>
<keyword evidence="9" id="KW-0046">Antibiotic resistance</keyword>
<dbReference type="AlphaFoldDB" id="A0A1T4JKP8"/>
<comment type="subcellular location">
    <subcellularLocation>
        <location evidence="1">Cell membrane</location>
        <topology evidence="1">Multi-pass membrane protein</topology>
    </subcellularLocation>
</comment>
<dbReference type="PANTHER" id="PTHR43823">
    <property type="entry name" value="SPORULATION PROTEIN YKVU"/>
    <property type="match status" value="1"/>
</dbReference>
<keyword evidence="7 10" id="KW-1133">Transmembrane helix</keyword>
<dbReference type="GO" id="GO:0046677">
    <property type="term" value="P:response to antibiotic"/>
    <property type="evidence" value="ECO:0007669"/>
    <property type="project" value="UniProtKB-KW"/>
</dbReference>
<evidence type="ECO:0000256" key="5">
    <source>
        <dbReference type="ARBA" id="ARBA00022475"/>
    </source>
</evidence>
<feature type="transmembrane region" description="Helical" evidence="10">
    <location>
        <begin position="399"/>
        <end position="418"/>
    </location>
</feature>
<feature type="transmembrane region" description="Helical" evidence="10">
    <location>
        <begin position="289"/>
        <end position="312"/>
    </location>
</feature>
<dbReference type="EMBL" id="FUWL01000003">
    <property type="protein sequence ID" value="SJZ30739.1"/>
    <property type="molecule type" value="Genomic_DNA"/>
</dbReference>
<keyword evidence="6 10" id="KW-0812">Transmembrane</keyword>
<feature type="transmembrane region" description="Helical" evidence="10">
    <location>
        <begin position="58"/>
        <end position="82"/>
    </location>
</feature>
<protein>
    <recommendedName>
        <fullName evidence="3">Multidrug export protein MepA</fullName>
    </recommendedName>
</protein>
<organism evidence="11 12">
    <name type="scientific">Porphyromonas cangingivalis</name>
    <dbReference type="NCBI Taxonomy" id="36874"/>
    <lineage>
        <taxon>Bacteria</taxon>
        <taxon>Pseudomonadati</taxon>
        <taxon>Bacteroidota</taxon>
        <taxon>Bacteroidia</taxon>
        <taxon>Bacteroidales</taxon>
        <taxon>Porphyromonadaceae</taxon>
        <taxon>Porphyromonas</taxon>
    </lineage>
</organism>
<comment type="similarity">
    <text evidence="2">Belongs to the multi antimicrobial extrusion (MATE) (TC 2.A.66.1) family. MepA subfamily.</text>
</comment>
<dbReference type="GO" id="GO:0005886">
    <property type="term" value="C:plasma membrane"/>
    <property type="evidence" value="ECO:0007669"/>
    <property type="project" value="UniProtKB-SubCell"/>
</dbReference>
<feature type="transmembrane region" description="Helical" evidence="10">
    <location>
        <begin position="204"/>
        <end position="225"/>
    </location>
</feature>
<evidence type="ECO:0000256" key="8">
    <source>
        <dbReference type="ARBA" id="ARBA00023136"/>
    </source>
</evidence>
<dbReference type="InterPro" id="IPR045070">
    <property type="entry name" value="MATE_MepA-like"/>
</dbReference>
<evidence type="ECO:0000256" key="2">
    <source>
        <dbReference type="ARBA" id="ARBA00008417"/>
    </source>
</evidence>
<dbReference type="GO" id="GO:0042910">
    <property type="term" value="F:xenobiotic transmembrane transporter activity"/>
    <property type="evidence" value="ECO:0007669"/>
    <property type="project" value="InterPro"/>
</dbReference>
<evidence type="ECO:0000256" key="6">
    <source>
        <dbReference type="ARBA" id="ARBA00022692"/>
    </source>
</evidence>
<dbReference type="Pfam" id="PF01554">
    <property type="entry name" value="MatE"/>
    <property type="match status" value="2"/>
</dbReference>
<name>A0A1T4JKP8_PORCN</name>
<sequence length="460" mass="50087">MTMTTSADINNSATYQLANAPIPKLLRSYAIPAVVATMVNSLYNIVDRMFIGHGVDSLAISGLAITFPILIFLQAFGLLIGVGAASRISILLGQKEHEKAENLLGNAFVLSVLLSVSTIALCMIFLDPLLRSFGASDVTLPYAREYLEIALPGNIFANLCFAYNSVMRASGYPTKAMKTMILGAVLNTILDFVFIFIFDMGIRGAAAATVIAMFVGMCYVMSHFLQQDSLVKLKSRYFKLKKEYVIAIVSIGMAPFAVQFSSSIVSVIFNKVIYTHGGDYGMGAYGIQNSYGMLIVMLMLGVSQGMQPIVGFNYGAGQIDRMKEAFWRSSRANLIIGLVGVALALLIPEVIAKAFTDDPKMIDISADALRLVMWALWGVGFQVSATQFFQSIGHAKKSVFLSISRHAFFLVPILLILPNYIGLTGVWLCFPIADVGAATLSSILIYRFMKRLPTTPTPEI</sequence>
<gene>
    <name evidence="11" type="ORF">SAMN02745205_00009</name>
</gene>
<proteinExistence type="inferred from homology"/>
<reference evidence="11 12" key="1">
    <citation type="submission" date="2017-02" db="EMBL/GenBank/DDBJ databases">
        <authorList>
            <person name="Peterson S.W."/>
        </authorList>
    </citation>
    <scope>NUCLEOTIDE SEQUENCE [LARGE SCALE GENOMIC DNA]</scope>
    <source>
        <strain evidence="11 12">ATCC 700135</strain>
    </source>
</reference>
<evidence type="ECO:0000313" key="12">
    <source>
        <dbReference type="Proteomes" id="UP000189956"/>
    </source>
</evidence>
<dbReference type="GO" id="GO:0015297">
    <property type="term" value="F:antiporter activity"/>
    <property type="evidence" value="ECO:0007669"/>
    <property type="project" value="InterPro"/>
</dbReference>
<accession>A0A1T4JKP8</accession>
<dbReference type="PANTHER" id="PTHR43823:SF3">
    <property type="entry name" value="MULTIDRUG EXPORT PROTEIN MEPA"/>
    <property type="match status" value="1"/>
</dbReference>
<evidence type="ECO:0000313" key="11">
    <source>
        <dbReference type="EMBL" id="SJZ30739.1"/>
    </source>
</evidence>
<feature type="transmembrane region" description="Helical" evidence="10">
    <location>
        <begin position="146"/>
        <end position="167"/>
    </location>
</feature>
<evidence type="ECO:0000256" key="9">
    <source>
        <dbReference type="ARBA" id="ARBA00023251"/>
    </source>
</evidence>
<dbReference type="CDD" id="cd13143">
    <property type="entry name" value="MATE_MepA_like"/>
    <property type="match status" value="1"/>
</dbReference>
<feature type="transmembrane region" description="Helical" evidence="10">
    <location>
        <begin position="245"/>
        <end position="269"/>
    </location>
</feature>
<dbReference type="Proteomes" id="UP000189956">
    <property type="component" value="Unassembled WGS sequence"/>
</dbReference>
<feature type="transmembrane region" description="Helical" evidence="10">
    <location>
        <begin position="332"/>
        <end position="351"/>
    </location>
</feature>
<dbReference type="InterPro" id="IPR051327">
    <property type="entry name" value="MATE_MepA_subfamily"/>
</dbReference>
<keyword evidence="4" id="KW-0813">Transport</keyword>
<evidence type="ECO:0000256" key="4">
    <source>
        <dbReference type="ARBA" id="ARBA00022448"/>
    </source>
</evidence>
<evidence type="ECO:0000256" key="1">
    <source>
        <dbReference type="ARBA" id="ARBA00004651"/>
    </source>
</evidence>
<dbReference type="InterPro" id="IPR048279">
    <property type="entry name" value="MdtK-like"/>
</dbReference>
<feature type="transmembrane region" description="Helical" evidence="10">
    <location>
        <begin position="371"/>
        <end position="392"/>
    </location>
</feature>
<keyword evidence="8 10" id="KW-0472">Membrane</keyword>
<evidence type="ECO:0000256" key="3">
    <source>
        <dbReference type="ARBA" id="ARBA00022106"/>
    </source>
</evidence>
<dbReference type="NCBIfam" id="TIGR00797">
    <property type="entry name" value="matE"/>
    <property type="match status" value="1"/>
</dbReference>
<dbReference type="InterPro" id="IPR002528">
    <property type="entry name" value="MATE_fam"/>
</dbReference>
<evidence type="ECO:0000256" key="7">
    <source>
        <dbReference type="ARBA" id="ARBA00022989"/>
    </source>
</evidence>
<feature type="transmembrane region" description="Helical" evidence="10">
    <location>
        <begin position="179"/>
        <end position="198"/>
    </location>
</feature>
<dbReference type="PIRSF" id="PIRSF006603">
    <property type="entry name" value="DinF"/>
    <property type="match status" value="1"/>
</dbReference>